<protein>
    <submittedName>
        <fullName evidence="3">Uncharacterized protein</fullName>
    </submittedName>
</protein>
<dbReference type="InterPro" id="IPR020533">
    <property type="entry name" value="Developmental_reg_ULTRAPETALA"/>
</dbReference>
<proteinExistence type="predicted"/>
<dbReference type="GO" id="GO:0005634">
    <property type="term" value="C:nucleus"/>
    <property type="evidence" value="ECO:0007669"/>
    <property type="project" value="TreeGrafter"/>
</dbReference>
<dbReference type="Pfam" id="PF23292">
    <property type="entry name" value="SAND_ULT1"/>
    <property type="match status" value="1"/>
</dbReference>
<sequence length="294" mass="33527">MDKGPVSFVFVSCSSLTSDMFQLFQGFSLSLFFSEKSRTRIHFQTLSYCLRKVISKTKAQALTKLRECGSKKTLFSEEELQELSGVIVRDDYVEVICGCTSHRYGDAIARLRVFSDGDLQITCQCTPACHEGLSSSFDELNACYIGTSINWRNNVWVFIEGDKVPLSKTALLRYYNQTLKTNSNGSKVIHRDEFVGCSRCGKERRRFRLRSRGECRKHHDALAEPNWKCCNYPYHKITGDDEEERVSRNVYRGCIRSPSCKGCTSCVCFGCKLCRFSDCNCQTCLDFTTNTKLI</sequence>
<name>A0A8X7W4B6_BRACI</name>
<dbReference type="Pfam" id="PF23293">
    <property type="entry name" value="zf_ULT1"/>
    <property type="match status" value="1"/>
</dbReference>
<keyword evidence="4" id="KW-1185">Reference proteome</keyword>
<dbReference type="OrthoDB" id="660341at2759"/>
<dbReference type="AlphaFoldDB" id="A0A8X7W4B6"/>
<evidence type="ECO:0000313" key="3">
    <source>
        <dbReference type="EMBL" id="KAG2323658.1"/>
    </source>
</evidence>
<dbReference type="InterPro" id="IPR057012">
    <property type="entry name" value="ULT1/2_Znf"/>
</dbReference>
<dbReference type="InterPro" id="IPR057011">
    <property type="entry name" value="ULT1/2_SAND"/>
</dbReference>
<gene>
    <name evidence="3" type="ORF">Bca52824_016871</name>
</gene>
<accession>A0A8X7W4B6</accession>
<dbReference type="PANTHER" id="PTHR34053:SF3">
    <property type="entry name" value="PROTEIN ULTRAPETALA 2"/>
    <property type="match status" value="1"/>
</dbReference>
<dbReference type="PANTHER" id="PTHR34053">
    <property type="entry name" value="PROTEIN ULTRAPETALA 1"/>
    <property type="match status" value="1"/>
</dbReference>
<comment type="caution">
    <text evidence="3">The sequence shown here is derived from an EMBL/GenBank/DDBJ whole genome shotgun (WGS) entry which is preliminary data.</text>
</comment>
<feature type="domain" description="ULTRAPETALA1/2 zinc finger" evidence="2">
    <location>
        <begin position="190"/>
        <end position="288"/>
    </location>
</feature>
<dbReference type="GO" id="GO:0005829">
    <property type="term" value="C:cytosol"/>
    <property type="evidence" value="ECO:0007669"/>
    <property type="project" value="TreeGrafter"/>
</dbReference>
<dbReference type="Proteomes" id="UP000886595">
    <property type="component" value="Unassembled WGS sequence"/>
</dbReference>
<evidence type="ECO:0000259" key="2">
    <source>
        <dbReference type="Pfam" id="PF23293"/>
    </source>
</evidence>
<organism evidence="3 4">
    <name type="scientific">Brassica carinata</name>
    <name type="common">Ethiopian mustard</name>
    <name type="synonym">Abyssinian cabbage</name>
    <dbReference type="NCBI Taxonomy" id="52824"/>
    <lineage>
        <taxon>Eukaryota</taxon>
        <taxon>Viridiplantae</taxon>
        <taxon>Streptophyta</taxon>
        <taxon>Embryophyta</taxon>
        <taxon>Tracheophyta</taxon>
        <taxon>Spermatophyta</taxon>
        <taxon>Magnoliopsida</taxon>
        <taxon>eudicotyledons</taxon>
        <taxon>Gunneridae</taxon>
        <taxon>Pentapetalae</taxon>
        <taxon>rosids</taxon>
        <taxon>malvids</taxon>
        <taxon>Brassicales</taxon>
        <taxon>Brassicaceae</taxon>
        <taxon>Brassiceae</taxon>
        <taxon>Brassica</taxon>
    </lineage>
</organism>
<dbReference type="EMBL" id="JAAMPC010000003">
    <property type="protein sequence ID" value="KAG2323658.1"/>
    <property type="molecule type" value="Genomic_DNA"/>
</dbReference>
<feature type="domain" description="ULTRAPETALA1/2 SAND" evidence="1">
    <location>
        <begin position="85"/>
        <end position="175"/>
    </location>
</feature>
<reference evidence="3 4" key="1">
    <citation type="submission" date="2020-02" db="EMBL/GenBank/DDBJ databases">
        <authorList>
            <person name="Ma Q."/>
            <person name="Huang Y."/>
            <person name="Song X."/>
            <person name="Pei D."/>
        </authorList>
    </citation>
    <scope>NUCLEOTIDE SEQUENCE [LARGE SCALE GENOMIC DNA]</scope>
    <source>
        <strain evidence="3">Sxm20200214</strain>
        <tissue evidence="3">Leaf</tissue>
    </source>
</reference>
<evidence type="ECO:0000259" key="1">
    <source>
        <dbReference type="Pfam" id="PF23292"/>
    </source>
</evidence>
<evidence type="ECO:0000313" key="4">
    <source>
        <dbReference type="Proteomes" id="UP000886595"/>
    </source>
</evidence>